<dbReference type="Gene3D" id="1.10.472.10">
    <property type="entry name" value="Cyclin-like"/>
    <property type="match status" value="1"/>
</dbReference>
<comment type="caution">
    <text evidence="2">The sequence shown here is derived from an EMBL/GenBank/DDBJ whole genome shotgun (WGS) entry which is preliminary data.</text>
</comment>
<proteinExistence type="predicted"/>
<evidence type="ECO:0000313" key="2">
    <source>
        <dbReference type="EMBL" id="KAG5592245.1"/>
    </source>
</evidence>
<protein>
    <recommendedName>
        <fullName evidence="1">Cyclin N-terminal domain-containing protein</fullName>
    </recommendedName>
</protein>
<gene>
    <name evidence="2" type="ORF">H5410_042759</name>
</gene>
<dbReference type="InterPro" id="IPR006671">
    <property type="entry name" value="Cyclin_N"/>
</dbReference>
<dbReference type="Pfam" id="PF00134">
    <property type="entry name" value="Cyclin_N"/>
    <property type="match status" value="1"/>
</dbReference>
<organism evidence="2 3">
    <name type="scientific">Solanum commersonii</name>
    <name type="common">Commerson's wild potato</name>
    <name type="synonym">Commerson's nightshade</name>
    <dbReference type="NCBI Taxonomy" id="4109"/>
    <lineage>
        <taxon>Eukaryota</taxon>
        <taxon>Viridiplantae</taxon>
        <taxon>Streptophyta</taxon>
        <taxon>Embryophyta</taxon>
        <taxon>Tracheophyta</taxon>
        <taxon>Spermatophyta</taxon>
        <taxon>Magnoliopsida</taxon>
        <taxon>eudicotyledons</taxon>
        <taxon>Gunneridae</taxon>
        <taxon>Pentapetalae</taxon>
        <taxon>asterids</taxon>
        <taxon>lamiids</taxon>
        <taxon>Solanales</taxon>
        <taxon>Solanaceae</taxon>
        <taxon>Solanoideae</taxon>
        <taxon>Solaneae</taxon>
        <taxon>Solanum</taxon>
    </lineage>
</organism>
<dbReference type="OrthoDB" id="1923367at2759"/>
<dbReference type="Proteomes" id="UP000824120">
    <property type="component" value="Chromosome 8"/>
</dbReference>
<dbReference type="EMBL" id="JACXVP010000008">
    <property type="protein sequence ID" value="KAG5592245.1"/>
    <property type="molecule type" value="Genomic_DNA"/>
</dbReference>
<evidence type="ECO:0000259" key="1">
    <source>
        <dbReference type="Pfam" id="PF00134"/>
    </source>
</evidence>
<dbReference type="SUPFAM" id="SSF47954">
    <property type="entry name" value="Cyclin-like"/>
    <property type="match status" value="1"/>
</dbReference>
<evidence type="ECO:0000313" key="3">
    <source>
        <dbReference type="Proteomes" id="UP000824120"/>
    </source>
</evidence>
<feature type="domain" description="Cyclin N-terminal" evidence="1">
    <location>
        <begin position="4"/>
        <end position="105"/>
    </location>
</feature>
<accession>A0A9J5XWK7</accession>
<dbReference type="AlphaFoldDB" id="A0A9J5XWK7"/>
<reference evidence="2 3" key="1">
    <citation type="submission" date="2020-09" db="EMBL/GenBank/DDBJ databases">
        <title>De no assembly of potato wild relative species, Solanum commersonii.</title>
        <authorList>
            <person name="Cho K."/>
        </authorList>
    </citation>
    <scope>NUCLEOTIDE SEQUENCE [LARGE SCALE GENOMIC DNA]</scope>
    <source>
        <strain evidence="2">LZ3.2</strain>
        <tissue evidence="2">Leaf</tissue>
    </source>
</reference>
<keyword evidence="3" id="KW-1185">Reference proteome</keyword>
<dbReference type="InterPro" id="IPR036915">
    <property type="entry name" value="Cyclin-like_sf"/>
</dbReference>
<name>A0A9J5XWK7_SOLCO</name>
<sequence length="107" mass="12099">MKKEVSSCLRVRLVESLIQSAQDLQVSPIVKYSVLSLFADRFYPSLNREGAKDAKSWLLCPLRESNLQLFALVAIWISSKIHDSPSLSVKSFKSLADNTIKEQHFTT</sequence>